<keyword evidence="4 5" id="KW-0472">Membrane</keyword>
<evidence type="ECO:0000259" key="6">
    <source>
        <dbReference type="PROSITE" id="PS50929"/>
    </source>
</evidence>
<feature type="transmembrane region" description="Helical" evidence="5">
    <location>
        <begin position="53"/>
        <end position="74"/>
    </location>
</feature>
<evidence type="ECO:0000256" key="2">
    <source>
        <dbReference type="ARBA" id="ARBA00022692"/>
    </source>
</evidence>
<dbReference type="GO" id="GO:0005743">
    <property type="term" value="C:mitochondrial inner membrane"/>
    <property type="evidence" value="ECO:0007669"/>
    <property type="project" value="TreeGrafter"/>
</dbReference>
<dbReference type="Pfam" id="PF00664">
    <property type="entry name" value="ABC_membrane"/>
    <property type="match status" value="1"/>
</dbReference>
<evidence type="ECO:0000256" key="3">
    <source>
        <dbReference type="ARBA" id="ARBA00022989"/>
    </source>
</evidence>
<keyword evidence="3 5" id="KW-1133">Transmembrane helix</keyword>
<dbReference type="InterPro" id="IPR036640">
    <property type="entry name" value="ABC1_TM_sf"/>
</dbReference>
<dbReference type="InterPro" id="IPR027417">
    <property type="entry name" value="P-loop_NTPase"/>
</dbReference>
<keyword evidence="8" id="KW-1185">Reference proteome</keyword>
<organism evidence="7 8">
    <name type="scientific">Bombardia bombarda</name>
    <dbReference type="NCBI Taxonomy" id="252184"/>
    <lineage>
        <taxon>Eukaryota</taxon>
        <taxon>Fungi</taxon>
        <taxon>Dikarya</taxon>
        <taxon>Ascomycota</taxon>
        <taxon>Pezizomycotina</taxon>
        <taxon>Sordariomycetes</taxon>
        <taxon>Sordariomycetidae</taxon>
        <taxon>Sordariales</taxon>
        <taxon>Lasiosphaeriaceae</taxon>
        <taxon>Bombardia</taxon>
    </lineage>
</organism>
<dbReference type="Gene3D" id="3.40.50.300">
    <property type="entry name" value="P-loop containing nucleotide triphosphate hydrolases"/>
    <property type="match status" value="1"/>
</dbReference>
<dbReference type="GO" id="GO:0090374">
    <property type="term" value="P:oligopeptide export from mitochondrion"/>
    <property type="evidence" value="ECO:0007669"/>
    <property type="project" value="TreeGrafter"/>
</dbReference>
<evidence type="ECO:0000313" key="7">
    <source>
        <dbReference type="EMBL" id="KAK0612578.1"/>
    </source>
</evidence>
<dbReference type="Gene3D" id="1.20.1560.10">
    <property type="entry name" value="ABC transporter type 1, transmembrane domain"/>
    <property type="match status" value="1"/>
</dbReference>
<proteinExistence type="predicted"/>
<dbReference type="InterPro" id="IPR011527">
    <property type="entry name" value="ABC1_TM_dom"/>
</dbReference>
<dbReference type="PANTHER" id="PTHR43394:SF27">
    <property type="entry name" value="ATP-DEPENDENT TRANSLOCASE ABCB1-LIKE"/>
    <property type="match status" value="1"/>
</dbReference>
<keyword evidence="2 5" id="KW-0812">Transmembrane</keyword>
<reference evidence="7" key="1">
    <citation type="submission" date="2023-06" db="EMBL/GenBank/DDBJ databases">
        <title>Genome-scale phylogeny and comparative genomics of the fungal order Sordariales.</title>
        <authorList>
            <consortium name="Lawrence Berkeley National Laboratory"/>
            <person name="Hensen N."/>
            <person name="Bonometti L."/>
            <person name="Westerberg I."/>
            <person name="Brannstrom I.O."/>
            <person name="Guillou S."/>
            <person name="Cros-Aarteil S."/>
            <person name="Calhoun S."/>
            <person name="Haridas S."/>
            <person name="Kuo A."/>
            <person name="Mondo S."/>
            <person name="Pangilinan J."/>
            <person name="Riley R."/>
            <person name="LaButti K."/>
            <person name="Andreopoulos B."/>
            <person name="Lipzen A."/>
            <person name="Chen C."/>
            <person name="Yanf M."/>
            <person name="Daum C."/>
            <person name="Ng V."/>
            <person name="Clum A."/>
            <person name="Steindorff A."/>
            <person name="Ohm R."/>
            <person name="Martin F."/>
            <person name="Silar P."/>
            <person name="Natvig D."/>
            <person name="Lalanne C."/>
            <person name="Gautier V."/>
            <person name="Ament-velasquez S.L."/>
            <person name="Kruys A."/>
            <person name="Hutchinson M.I."/>
            <person name="Powell A.J."/>
            <person name="Barry K."/>
            <person name="Miller A.N."/>
            <person name="Grigoriev I.V."/>
            <person name="Debuchy R."/>
            <person name="Gladieux P."/>
            <person name="Thoren M.H."/>
            <person name="Johannesson H."/>
        </authorList>
    </citation>
    <scope>NUCLEOTIDE SEQUENCE</scope>
    <source>
        <strain evidence="7">SMH3391-2</strain>
    </source>
</reference>
<evidence type="ECO:0000256" key="1">
    <source>
        <dbReference type="ARBA" id="ARBA00004141"/>
    </source>
</evidence>
<dbReference type="PANTHER" id="PTHR43394">
    <property type="entry name" value="ATP-DEPENDENT PERMEASE MDL1, MITOCHONDRIAL"/>
    <property type="match status" value="1"/>
</dbReference>
<dbReference type="AlphaFoldDB" id="A0AA39TZE5"/>
<feature type="transmembrane region" description="Helical" evidence="5">
    <location>
        <begin position="266"/>
        <end position="286"/>
    </location>
</feature>
<feature type="transmembrane region" description="Helical" evidence="5">
    <location>
        <begin position="152"/>
        <end position="171"/>
    </location>
</feature>
<dbReference type="EMBL" id="JAULSR010000009">
    <property type="protein sequence ID" value="KAK0612578.1"/>
    <property type="molecule type" value="Genomic_DNA"/>
</dbReference>
<dbReference type="CDD" id="cd18577">
    <property type="entry name" value="ABC_6TM_Pgp_ABCB1_D1_like"/>
    <property type="match status" value="1"/>
</dbReference>
<sequence length="377" mass="41213">MNGVALVCMIGAGVLLPLMDLVFGRFVTVFNNFITGAAGADEFRSGINEYTLYFVYLFVAKFVFTYGWATLLSTNAIRTTRSLRIDFIRQTLRQEIAFFDSSEAGSISGHVTTNANLVNQGISEKLGLAITAMVTFFAAFVVAFSVQWKLTLITICIVPAIVLSTSVCMAIDAGQEKEIMGIYSRAGRLAEEVFSSVRNVYVFWAYPKLSRKYGALLEEAAVVGARKSPNYAVLFSVEFFCIYSGYGLAFWQGIRMYHSGEITEPGRIVTVIFAVLLGAQALTQIAPQTVVISKAAAAAHQLFQTIDRVSNIDSLSDDGVKPEECHGDLEFRDVVFAYPSRPDTKVLKGLTRPVTCISPGACLLDSSSTLPIPARQR</sequence>
<dbReference type="SUPFAM" id="SSF90123">
    <property type="entry name" value="ABC transporter transmembrane region"/>
    <property type="match status" value="1"/>
</dbReference>
<accession>A0AA39TZE5</accession>
<evidence type="ECO:0000256" key="5">
    <source>
        <dbReference type="SAM" id="Phobius"/>
    </source>
</evidence>
<name>A0AA39TZE5_9PEZI</name>
<feature type="transmembrane region" description="Helical" evidence="5">
    <location>
        <begin position="231"/>
        <end position="254"/>
    </location>
</feature>
<comment type="caution">
    <text evidence="7">The sequence shown here is derived from an EMBL/GenBank/DDBJ whole genome shotgun (WGS) entry which is preliminary data.</text>
</comment>
<dbReference type="Proteomes" id="UP001174934">
    <property type="component" value="Unassembled WGS sequence"/>
</dbReference>
<dbReference type="GO" id="GO:0015421">
    <property type="term" value="F:ABC-type oligopeptide transporter activity"/>
    <property type="evidence" value="ECO:0007669"/>
    <property type="project" value="TreeGrafter"/>
</dbReference>
<protein>
    <submittedName>
        <fullName evidence="7">ABC transporter type 1, transmembrane domain-containing protein</fullName>
    </submittedName>
</protein>
<dbReference type="InterPro" id="IPR039421">
    <property type="entry name" value="Type_1_exporter"/>
</dbReference>
<gene>
    <name evidence="7" type="ORF">B0T17DRAFT_410278</name>
</gene>
<evidence type="ECO:0000313" key="8">
    <source>
        <dbReference type="Proteomes" id="UP001174934"/>
    </source>
</evidence>
<feature type="transmembrane region" description="Helical" evidence="5">
    <location>
        <begin position="126"/>
        <end position="146"/>
    </location>
</feature>
<dbReference type="GO" id="GO:0005524">
    <property type="term" value="F:ATP binding"/>
    <property type="evidence" value="ECO:0007669"/>
    <property type="project" value="InterPro"/>
</dbReference>
<comment type="subcellular location">
    <subcellularLocation>
        <location evidence="1">Membrane</location>
        <topology evidence="1">Multi-pass membrane protein</topology>
    </subcellularLocation>
</comment>
<evidence type="ECO:0000256" key="4">
    <source>
        <dbReference type="ARBA" id="ARBA00023136"/>
    </source>
</evidence>
<dbReference type="PROSITE" id="PS50929">
    <property type="entry name" value="ABC_TM1F"/>
    <property type="match status" value="1"/>
</dbReference>
<feature type="domain" description="ABC transmembrane type-1" evidence="6">
    <location>
        <begin position="4"/>
        <end position="294"/>
    </location>
</feature>